<comment type="caution">
    <text evidence="2">The sequence shown here is derived from an EMBL/GenBank/DDBJ whole genome shotgun (WGS) entry which is preliminary data.</text>
</comment>
<keyword evidence="3" id="KW-1185">Reference proteome</keyword>
<reference evidence="2 3" key="1">
    <citation type="submission" date="2019-03" db="EMBL/GenBank/DDBJ databases">
        <title>An improved genome assembly of the fluke Schistosoma japonicum.</title>
        <authorList>
            <person name="Hu W."/>
            <person name="Luo F."/>
            <person name="Yin M."/>
            <person name="Mo X."/>
            <person name="Sun C."/>
            <person name="Wu Q."/>
            <person name="Zhu B."/>
            <person name="Xiang M."/>
            <person name="Wang J."/>
            <person name="Wang Y."/>
            <person name="Zhang T."/>
            <person name="Xu B."/>
            <person name="Zheng H."/>
            <person name="Feng Z."/>
        </authorList>
    </citation>
    <scope>NUCLEOTIDE SEQUENCE [LARGE SCALE GENOMIC DNA]</scope>
    <source>
        <strain evidence="2">HuSjv2</strain>
        <tissue evidence="2">Worms</tissue>
    </source>
</reference>
<dbReference type="Proteomes" id="UP000311919">
    <property type="component" value="Unassembled WGS sequence"/>
</dbReference>
<accession>A0A4Z2DU72</accession>
<organism evidence="2 3">
    <name type="scientific">Schistosoma japonicum</name>
    <name type="common">Blood fluke</name>
    <dbReference type="NCBI Taxonomy" id="6182"/>
    <lineage>
        <taxon>Eukaryota</taxon>
        <taxon>Metazoa</taxon>
        <taxon>Spiralia</taxon>
        <taxon>Lophotrochozoa</taxon>
        <taxon>Platyhelminthes</taxon>
        <taxon>Trematoda</taxon>
        <taxon>Digenea</taxon>
        <taxon>Strigeidida</taxon>
        <taxon>Schistosomatoidea</taxon>
        <taxon>Schistosomatidae</taxon>
        <taxon>Schistosoma</taxon>
    </lineage>
</organism>
<dbReference type="EMBL" id="SKCS01000037">
    <property type="protein sequence ID" value="TNN19979.1"/>
    <property type="molecule type" value="Genomic_DNA"/>
</dbReference>
<feature type="compositionally biased region" description="Low complexity" evidence="1">
    <location>
        <begin position="69"/>
        <end position="80"/>
    </location>
</feature>
<sequence length="152" mass="17147">MMMFHYPFVIYNAPSEKYIRIILVGSGSTSVHRAARSSRFRPGPRSLLCWINPSSLLPISSQSTDPISNNHCTNDNGNNDTEMDLDSSDRIHSSDPESYDLSNGVFGCLVLHLVDVNLDTTDNDSSTGCIMNEDFFEDICDIRKYKHRTYSE</sequence>
<dbReference type="AlphaFoldDB" id="A0A4Z2DU72"/>
<evidence type="ECO:0000313" key="2">
    <source>
        <dbReference type="EMBL" id="TNN19979.1"/>
    </source>
</evidence>
<proteinExistence type="predicted"/>
<evidence type="ECO:0000256" key="1">
    <source>
        <dbReference type="SAM" id="MobiDB-lite"/>
    </source>
</evidence>
<feature type="region of interest" description="Disordered" evidence="1">
    <location>
        <begin position="61"/>
        <end position="95"/>
    </location>
</feature>
<gene>
    <name evidence="2" type="ORF">EWB00_005652</name>
</gene>
<name>A0A4Z2DU72_SCHJA</name>
<evidence type="ECO:0000313" key="3">
    <source>
        <dbReference type="Proteomes" id="UP000311919"/>
    </source>
</evidence>
<protein>
    <submittedName>
        <fullName evidence="2">Sn1-specific diacylglycerol lipase-like protein</fullName>
    </submittedName>
</protein>